<keyword evidence="2" id="KW-1185">Reference proteome</keyword>
<dbReference type="Proteomes" id="UP000559117">
    <property type="component" value="Unassembled WGS sequence"/>
</dbReference>
<organism evidence="1 2">
    <name type="scientific">Pectinatus brassicae</name>
    <dbReference type="NCBI Taxonomy" id="862415"/>
    <lineage>
        <taxon>Bacteria</taxon>
        <taxon>Bacillati</taxon>
        <taxon>Bacillota</taxon>
        <taxon>Negativicutes</taxon>
        <taxon>Selenomonadales</taxon>
        <taxon>Selenomonadaceae</taxon>
        <taxon>Pectinatus</taxon>
    </lineage>
</organism>
<gene>
    <name evidence="1" type="ORF">HNR32_002725</name>
</gene>
<name>A0A840UXH1_9FIRM</name>
<evidence type="ECO:0000313" key="1">
    <source>
        <dbReference type="EMBL" id="MBB5337563.1"/>
    </source>
</evidence>
<accession>A0A840UXH1</accession>
<sequence length="114" mass="12657">MQKAISAAAYAEHCGLDVKVVKKYCNQGIIPHLRNGVFYLIWPDKADVALLEHMNNNMQKLKNKAMTKEDKSASKIGTTKRPAISIKSGAEYIATINKLQRGGRKSDIRNSKAL</sequence>
<comment type="caution">
    <text evidence="1">The sequence shown here is derived from an EMBL/GenBank/DDBJ whole genome shotgun (WGS) entry which is preliminary data.</text>
</comment>
<dbReference type="EMBL" id="JACHFH010000059">
    <property type="protein sequence ID" value="MBB5337563.1"/>
    <property type="molecule type" value="Genomic_DNA"/>
</dbReference>
<evidence type="ECO:0000313" key="2">
    <source>
        <dbReference type="Proteomes" id="UP000559117"/>
    </source>
</evidence>
<dbReference type="AlphaFoldDB" id="A0A840UXH1"/>
<proteinExistence type="predicted"/>
<reference evidence="1 2" key="1">
    <citation type="submission" date="2020-08" db="EMBL/GenBank/DDBJ databases">
        <title>Genomic Encyclopedia of Type Strains, Phase IV (KMG-IV): sequencing the most valuable type-strain genomes for metagenomic binning, comparative biology and taxonomic classification.</title>
        <authorList>
            <person name="Goeker M."/>
        </authorList>
    </citation>
    <scope>NUCLEOTIDE SEQUENCE [LARGE SCALE GENOMIC DNA]</scope>
    <source>
        <strain evidence="1 2">DSM 24661</strain>
    </source>
</reference>
<protein>
    <submittedName>
        <fullName evidence="1">Uncharacterized protein</fullName>
    </submittedName>
</protein>
<dbReference type="RefSeq" id="WP_183863469.1">
    <property type="nucleotide sequence ID" value="NZ_JACHFH010000059.1"/>
</dbReference>